<organism evidence="2 3">
    <name type="scientific">Folsomia candida</name>
    <name type="common">Springtail</name>
    <dbReference type="NCBI Taxonomy" id="158441"/>
    <lineage>
        <taxon>Eukaryota</taxon>
        <taxon>Metazoa</taxon>
        <taxon>Ecdysozoa</taxon>
        <taxon>Arthropoda</taxon>
        <taxon>Hexapoda</taxon>
        <taxon>Collembola</taxon>
        <taxon>Entomobryomorpha</taxon>
        <taxon>Isotomoidea</taxon>
        <taxon>Isotomidae</taxon>
        <taxon>Proisotominae</taxon>
        <taxon>Folsomia</taxon>
    </lineage>
</organism>
<feature type="compositionally biased region" description="Acidic residues" evidence="1">
    <location>
        <begin position="76"/>
        <end position="86"/>
    </location>
</feature>
<proteinExistence type="predicted"/>
<dbReference type="PANTHER" id="PTHR33053:SF26">
    <property type="entry name" value="TRANSPOSASE DOMAIN-CONTAINING PROTEIN"/>
    <property type="match status" value="1"/>
</dbReference>
<name>A0A226D0Y2_FOLCA</name>
<gene>
    <name evidence="2" type="ORF">Fcan01_25989</name>
</gene>
<keyword evidence="3" id="KW-1185">Reference proteome</keyword>
<dbReference type="AlphaFoldDB" id="A0A226D0Y2"/>
<reference evidence="2 3" key="1">
    <citation type="submission" date="2015-12" db="EMBL/GenBank/DDBJ databases">
        <title>The genome of Folsomia candida.</title>
        <authorList>
            <person name="Faddeeva A."/>
            <person name="Derks M.F."/>
            <person name="Anvar Y."/>
            <person name="Smit S."/>
            <person name="Van Straalen N."/>
            <person name="Roelofs D."/>
        </authorList>
    </citation>
    <scope>NUCLEOTIDE SEQUENCE [LARGE SCALE GENOMIC DNA]</scope>
    <source>
        <strain evidence="2 3">VU population</strain>
        <tissue evidence="2">Whole body</tissue>
    </source>
</reference>
<dbReference type="Proteomes" id="UP000198287">
    <property type="component" value="Unassembled WGS sequence"/>
</dbReference>
<sequence>MPKDITTLSKRQLNRHVQNRVTTILSTIKTSRVHKQEIVKNPEEVIVGDSSSEVFNSDTFNCHFDELPIYLSDCDSDSDSEGENYDSGENNCDSNEEENCDTEVELLKQQLNQWSNKHVISQCATSELLKLLKKHNCFTSLPSDSRTLKGTRRHFNVKPIPPGEYVHLGLSNGIQNYLNRVKPQETKVEILVNIDGIPISKSSKSELWPILCAVREKQFKQHPFCVGVYHGPAKPKDHNLFLFEFVEECNNLIRNGYKYGNIVYEIKIAGFVCDAPARAFITCTKYHSGFSACSKCNQIGERYLNRTIFSTSSGSLRKDADFLSVEDDDDHHRGKTILVNLNVGLVSKVPYEYMHLICLGVTRKLLNLWTSGPPNYLKFSGSLINDISAALLKQQKFVPCDFNRKPRALDELPRWKATEYRFFILYVGPVILENKIPEPYYQHFLALHVAVQIFSSDDLIKKYGDYADKRMQYFVQNFSVLYGKENLSYNCILFGKLLGESEEFDKGWKSSIGPGLWKNIRAGAVPRAWKERGVSTNSLLHFNPEES</sequence>
<evidence type="ECO:0000256" key="1">
    <source>
        <dbReference type="SAM" id="MobiDB-lite"/>
    </source>
</evidence>
<dbReference type="STRING" id="158441.A0A226D0Y2"/>
<evidence type="ECO:0008006" key="4">
    <source>
        <dbReference type="Google" id="ProtNLM"/>
    </source>
</evidence>
<comment type="caution">
    <text evidence="2">The sequence shown here is derived from an EMBL/GenBank/DDBJ whole genome shotgun (WGS) entry which is preliminary data.</text>
</comment>
<feature type="region of interest" description="Disordered" evidence="1">
    <location>
        <begin position="76"/>
        <end position="97"/>
    </location>
</feature>
<evidence type="ECO:0000313" key="2">
    <source>
        <dbReference type="EMBL" id="OXA39242.1"/>
    </source>
</evidence>
<dbReference type="PANTHER" id="PTHR33053">
    <property type="entry name" value="PROTEIN, PUTATIVE-RELATED"/>
    <property type="match status" value="1"/>
</dbReference>
<dbReference type="OrthoDB" id="10015795at2759"/>
<dbReference type="OMA" id="HMEAREC"/>
<evidence type="ECO:0000313" key="3">
    <source>
        <dbReference type="Proteomes" id="UP000198287"/>
    </source>
</evidence>
<protein>
    <recommendedName>
        <fullName evidence="4">Transposase domain-containing protein</fullName>
    </recommendedName>
</protein>
<accession>A0A226D0Y2</accession>
<dbReference type="EMBL" id="LNIX01000040">
    <property type="protein sequence ID" value="OXA39242.1"/>
    <property type="molecule type" value="Genomic_DNA"/>
</dbReference>